<reference evidence="2 3" key="1">
    <citation type="journal article" date="2013" name="Int. J. Syst. Evol. Microbiol.">
        <title>Kordia antarctica sp. nov., isolated from Antarctic seawater.</title>
        <authorList>
            <person name="Baek K."/>
            <person name="Choi A."/>
            <person name="Kang I."/>
            <person name="Lee K."/>
            <person name="Cho J.C."/>
        </authorList>
    </citation>
    <scope>NUCLEOTIDE SEQUENCE [LARGE SCALE GENOMIC DNA]</scope>
    <source>
        <strain evidence="2 3">IMCC3317</strain>
    </source>
</reference>
<dbReference type="Proteomes" id="UP000464657">
    <property type="component" value="Chromosome"/>
</dbReference>
<keyword evidence="3" id="KW-1185">Reference proteome</keyword>
<feature type="transmembrane region" description="Helical" evidence="1">
    <location>
        <begin position="216"/>
        <end position="238"/>
    </location>
</feature>
<feature type="transmembrane region" description="Helical" evidence="1">
    <location>
        <begin position="152"/>
        <end position="171"/>
    </location>
</feature>
<dbReference type="KEGG" id="kan:IMCC3317_39840"/>
<dbReference type="AlphaFoldDB" id="A0A7L4ZQ06"/>
<evidence type="ECO:0000256" key="1">
    <source>
        <dbReference type="SAM" id="Phobius"/>
    </source>
</evidence>
<gene>
    <name evidence="2" type="ORF">IMCC3317_39840</name>
</gene>
<protein>
    <submittedName>
        <fullName evidence="2">Uncharacterized protein</fullName>
    </submittedName>
</protein>
<sequence>MTSVAQFHNLAHIFISFVGAILLLAIYSNIRKRFRQILEEDESQKRVDSGLLYLSLAMFVWVGSGIWAYTSKRFGFSDTMAYQIGVNLLSIVNNLFLLMALFYFYYAPKFIYNNTKNIKIIIGIIIAVASVTLIMTGVFGKNNIYNNVRLNAVPDLILSGFLCFLMLISFYKTFLHRGLKLVAMISVVIMVLIFVSQLPEVFLSFNDEFATLLIKIIAKTSLISLFLVLATSWVIQLANTPRPNEMRLKFLDWSLIQLSIPSKNINNAQVDFGSKTTQYKNLLKFAIRREYGNGDLQSILVSSAGEIKNQTYLTRIIENINEILQLEAHQQLERRDLFTFLGEGKYRLRMIPENITIDEGLLHEFVQVAENEEYKSICN</sequence>
<organism evidence="2 3">
    <name type="scientific">Kordia antarctica</name>
    <dbReference type="NCBI Taxonomy" id="1218801"/>
    <lineage>
        <taxon>Bacteria</taxon>
        <taxon>Pseudomonadati</taxon>
        <taxon>Bacteroidota</taxon>
        <taxon>Flavobacteriia</taxon>
        <taxon>Flavobacteriales</taxon>
        <taxon>Flavobacteriaceae</taxon>
        <taxon>Kordia</taxon>
    </lineage>
</organism>
<proteinExistence type="predicted"/>
<evidence type="ECO:0000313" key="3">
    <source>
        <dbReference type="Proteomes" id="UP000464657"/>
    </source>
</evidence>
<feature type="transmembrane region" description="Helical" evidence="1">
    <location>
        <begin position="12"/>
        <end position="30"/>
    </location>
</feature>
<dbReference type="RefSeq" id="WP_160131133.1">
    <property type="nucleotide sequence ID" value="NZ_CP019288.1"/>
</dbReference>
<feature type="transmembrane region" description="Helical" evidence="1">
    <location>
        <begin position="178"/>
        <end position="196"/>
    </location>
</feature>
<name>A0A7L4ZQ06_9FLAO</name>
<keyword evidence="1" id="KW-0812">Transmembrane</keyword>
<dbReference type="OrthoDB" id="1190700at2"/>
<evidence type="ECO:0000313" key="2">
    <source>
        <dbReference type="EMBL" id="QHI38590.1"/>
    </source>
</evidence>
<keyword evidence="1" id="KW-1133">Transmembrane helix</keyword>
<accession>A0A7L4ZQ06</accession>
<feature type="transmembrane region" description="Helical" evidence="1">
    <location>
        <begin position="118"/>
        <end position="140"/>
    </location>
</feature>
<feature type="transmembrane region" description="Helical" evidence="1">
    <location>
        <begin position="51"/>
        <end position="69"/>
    </location>
</feature>
<feature type="transmembrane region" description="Helical" evidence="1">
    <location>
        <begin position="81"/>
        <end position="106"/>
    </location>
</feature>
<keyword evidence="1" id="KW-0472">Membrane</keyword>
<dbReference type="EMBL" id="CP019288">
    <property type="protein sequence ID" value="QHI38590.1"/>
    <property type="molecule type" value="Genomic_DNA"/>
</dbReference>